<evidence type="ECO:0000313" key="12">
    <source>
        <dbReference type="Proteomes" id="UP000036938"/>
    </source>
</evidence>
<reference evidence="11 12" key="1">
    <citation type="journal article" date="2015" name="Int. J. Syst. Evol. Microbiol.">
        <title>Aestuariivita atlantica sp. nov., isolated from deep sea sediment of the Atlantic Ocean.</title>
        <authorList>
            <person name="Li G."/>
            <person name="Lai Q."/>
            <person name="Du Y."/>
            <person name="Liu X."/>
            <person name="Sun F."/>
            <person name="Shao Z."/>
        </authorList>
    </citation>
    <scope>NUCLEOTIDE SEQUENCE [LARGE SCALE GENOMIC DNA]</scope>
    <source>
        <strain evidence="11 12">22II-S11-z3</strain>
    </source>
</reference>
<dbReference type="PANTHER" id="PTHR38340:SF1">
    <property type="entry name" value="S-LAYER PROTEIN"/>
    <property type="match status" value="1"/>
</dbReference>
<name>A0A0L1JMD6_9RHOB</name>
<dbReference type="SUPFAM" id="SSF55486">
    <property type="entry name" value="Metalloproteases ('zincins'), catalytic domain"/>
    <property type="match status" value="1"/>
</dbReference>
<evidence type="ECO:0000256" key="7">
    <source>
        <dbReference type="ARBA" id="ARBA00022737"/>
    </source>
</evidence>
<keyword evidence="4" id="KW-0964">Secreted</keyword>
<dbReference type="OrthoDB" id="733404at2"/>
<evidence type="ECO:0000256" key="1">
    <source>
        <dbReference type="ARBA" id="ARBA00001913"/>
    </source>
</evidence>
<evidence type="ECO:0000256" key="2">
    <source>
        <dbReference type="ARBA" id="ARBA00004613"/>
    </source>
</evidence>
<keyword evidence="6" id="KW-0479">Metal-binding</keyword>
<comment type="similarity">
    <text evidence="3">Belongs to the peptidase M10B family.</text>
</comment>
<organism evidence="11 12">
    <name type="scientific">Pseudaestuariivita atlantica</name>
    <dbReference type="NCBI Taxonomy" id="1317121"/>
    <lineage>
        <taxon>Bacteria</taxon>
        <taxon>Pseudomonadati</taxon>
        <taxon>Pseudomonadota</taxon>
        <taxon>Alphaproteobacteria</taxon>
        <taxon>Rhodobacterales</taxon>
        <taxon>Paracoccaceae</taxon>
        <taxon>Pseudaestuariivita</taxon>
    </lineage>
</organism>
<keyword evidence="9" id="KW-0862">Zinc</keyword>
<dbReference type="GO" id="GO:0008270">
    <property type="term" value="F:zinc ion binding"/>
    <property type="evidence" value="ECO:0007669"/>
    <property type="project" value="InterPro"/>
</dbReference>
<proteinExistence type="inferred from homology"/>
<comment type="cofactor">
    <cofactor evidence="1">
        <name>Ca(2+)</name>
        <dbReference type="ChEBI" id="CHEBI:29108"/>
    </cofactor>
</comment>
<feature type="domain" description="Peptidase metallopeptidase" evidence="10">
    <location>
        <begin position="14"/>
        <end position="218"/>
    </location>
</feature>
<dbReference type="PRINTS" id="PR00313">
    <property type="entry name" value="CABNDNGRPT"/>
</dbReference>
<dbReference type="InterPro" id="IPR006026">
    <property type="entry name" value="Peptidase_Metallo"/>
</dbReference>
<dbReference type="Gene3D" id="2.150.10.10">
    <property type="entry name" value="Serralysin-like metalloprotease, C-terminal"/>
    <property type="match status" value="2"/>
</dbReference>
<dbReference type="Pfam" id="PF08548">
    <property type="entry name" value="Peptidase_M10_C"/>
    <property type="match status" value="1"/>
</dbReference>
<evidence type="ECO:0000256" key="4">
    <source>
        <dbReference type="ARBA" id="ARBA00022525"/>
    </source>
</evidence>
<dbReference type="PANTHER" id="PTHR38340">
    <property type="entry name" value="S-LAYER PROTEIN"/>
    <property type="match status" value="1"/>
</dbReference>
<evidence type="ECO:0000256" key="6">
    <source>
        <dbReference type="ARBA" id="ARBA00022723"/>
    </source>
</evidence>
<evidence type="ECO:0000313" key="11">
    <source>
        <dbReference type="EMBL" id="KNG92915.1"/>
    </source>
</evidence>
<dbReference type="InterPro" id="IPR034033">
    <property type="entry name" value="Serralysin-like"/>
</dbReference>
<dbReference type="GO" id="GO:0004222">
    <property type="term" value="F:metalloendopeptidase activity"/>
    <property type="evidence" value="ECO:0007669"/>
    <property type="project" value="InterPro"/>
</dbReference>
<dbReference type="Pfam" id="PF00413">
    <property type="entry name" value="Peptidase_M10"/>
    <property type="match status" value="1"/>
</dbReference>
<dbReference type="SUPFAM" id="SSF51120">
    <property type="entry name" value="beta-Roll"/>
    <property type="match status" value="3"/>
</dbReference>
<dbReference type="GO" id="GO:0031012">
    <property type="term" value="C:extracellular matrix"/>
    <property type="evidence" value="ECO:0007669"/>
    <property type="project" value="InterPro"/>
</dbReference>
<comment type="subcellular location">
    <subcellularLocation>
        <location evidence="2">Secreted</location>
    </subcellularLocation>
</comment>
<dbReference type="CDD" id="cd04277">
    <property type="entry name" value="ZnMc_serralysin_like"/>
    <property type="match status" value="1"/>
</dbReference>
<dbReference type="PROSITE" id="PS00330">
    <property type="entry name" value="HEMOLYSIN_CALCIUM"/>
    <property type="match status" value="2"/>
</dbReference>
<keyword evidence="5" id="KW-0645">Protease</keyword>
<accession>A0A0L1JMD6</accession>
<evidence type="ECO:0000256" key="3">
    <source>
        <dbReference type="ARBA" id="ARBA00009490"/>
    </source>
</evidence>
<dbReference type="InterPro" id="IPR001343">
    <property type="entry name" value="Hemolysn_Ca-bd"/>
</dbReference>
<dbReference type="PATRIC" id="fig|1317121.7.peg.3885"/>
<comment type="caution">
    <text evidence="11">The sequence shown here is derived from an EMBL/GenBank/DDBJ whole genome shotgun (WGS) entry which is preliminary data.</text>
</comment>
<dbReference type="InterPro" id="IPR001818">
    <property type="entry name" value="Pept_M10_metallopeptidase"/>
</dbReference>
<dbReference type="GO" id="GO:0005509">
    <property type="term" value="F:calcium ion binding"/>
    <property type="evidence" value="ECO:0007669"/>
    <property type="project" value="InterPro"/>
</dbReference>
<evidence type="ECO:0000256" key="8">
    <source>
        <dbReference type="ARBA" id="ARBA00022801"/>
    </source>
</evidence>
<evidence type="ECO:0000256" key="5">
    <source>
        <dbReference type="ARBA" id="ARBA00022670"/>
    </source>
</evidence>
<dbReference type="InterPro" id="IPR050557">
    <property type="entry name" value="RTX_toxin/Mannuronan_C5-epim"/>
</dbReference>
<dbReference type="InterPro" id="IPR013858">
    <property type="entry name" value="Peptidase_M10B_C"/>
</dbReference>
<dbReference type="GO" id="GO:0005615">
    <property type="term" value="C:extracellular space"/>
    <property type="evidence" value="ECO:0007669"/>
    <property type="project" value="InterPro"/>
</dbReference>
<keyword evidence="7" id="KW-0677">Repeat</keyword>
<dbReference type="Gene3D" id="3.40.390.10">
    <property type="entry name" value="Collagenase (Catalytic Domain)"/>
    <property type="match status" value="1"/>
</dbReference>
<dbReference type="SMART" id="SM00235">
    <property type="entry name" value="ZnMc"/>
    <property type="match status" value="1"/>
</dbReference>
<dbReference type="AlphaFoldDB" id="A0A0L1JMD6"/>
<keyword evidence="8" id="KW-0378">Hydrolase</keyword>
<dbReference type="RefSeq" id="WP_050531868.1">
    <property type="nucleotide sequence ID" value="NZ_AQQZ01000007.1"/>
</dbReference>
<dbReference type="STRING" id="1317121.ATO11_15800"/>
<dbReference type="InterPro" id="IPR018511">
    <property type="entry name" value="Hemolysin-typ_Ca-bd_CS"/>
</dbReference>
<dbReference type="Proteomes" id="UP000036938">
    <property type="component" value="Unassembled WGS sequence"/>
</dbReference>
<evidence type="ECO:0000256" key="9">
    <source>
        <dbReference type="ARBA" id="ARBA00022833"/>
    </source>
</evidence>
<dbReference type="EMBL" id="AQQZ01000007">
    <property type="protein sequence ID" value="KNG92915.1"/>
    <property type="molecule type" value="Genomic_DNA"/>
</dbReference>
<dbReference type="InterPro" id="IPR024079">
    <property type="entry name" value="MetalloPept_cat_dom_sf"/>
</dbReference>
<keyword evidence="12" id="KW-1185">Reference proteome</keyword>
<gene>
    <name evidence="11" type="ORF">ATO11_15800</name>
</gene>
<sequence>MLSNDLLSLVGDAPHYRWNIAAPVGTPVVITYSFPTEPADYDFSSTSTTFAAFSSAHQVHIRTALDTWAAASGITFVEVPPGEGDIRFSMFDMTGLNNSAGRQLSGYAYYPSIWWFTDSNGNPTEYNVNHDTIGGDVFLNSNYYFASAASIAPGQRGYSILLHEIGHAIGLEHPFEGTYTIDPARNNGTYTVMAYDRPRSTTELGIYDLEAMEYLYGPDSASLTASYDAVLDAVLIDAPDIPSWLLAAWDGANVLTGGAGDDTLLGARGNDTLMGGPGDDSVRANEGDDLIYDGPGADTLEGGYGNDTVMVMADAAGIEIVASSWSGTITRPGGDTDLLASVETIMVTGSEGIYASAGGVDIHGGGGDDTMVASLDGAMLDGGDGNDILSTLRFVDATLIGGAGNDTIDGNSEDDVIDGGAGDDVINGGDGNDMIEAGSGADAVDGGGGYDIATFFSATRSVRVDLQNPAISFGDAAGDSYTGVEEFRTGDGIDQLRGDAGDNIFRTGGVSDRLYGRAGDDLLFGEAGADAFYGGLGADTMTAGDDAGRRDRFIYFNAVESGVGAGNRDVITDFVPGEDRIELSRIDADLTQGFKQAFQFIGDNAFSGTGGELRFEQQGGITLVQADRDGDGLADFEIELTGTHTLTAGDFLI</sequence>
<dbReference type="Pfam" id="PF00353">
    <property type="entry name" value="HemolysinCabind"/>
    <property type="match status" value="5"/>
</dbReference>
<evidence type="ECO:0000259" key="10">
    <source>
        <dbReference type="SMART" id="SM00235"/>
    </source>
</evidence>
<protein>
    <recommendedName>
        <fullName evidence="10">Peptidase metallopeptidase domain-containing protein</fullName>
    </recommendedName>
</protein>
<dbReference type="GO" id="GO:0006508">
    <property type="term" value="P:proteolysis"/>
    <property type="evidence" value="ECO:0007669"/>
    <property type="project" value="UniProtKB-KW"/>
</dbReference>
<dbReference type="InterPro" id="IPR011049">
    <property type="entry name" value="Serralysin-like_metalloprot_C"/>
</dbReference>